<gene>
    <name evidence="1" type="ORF">LSUE1_G008634</name>
</gene>
<protein>
    <submittedName>
        <fullName evidence="1">Uncharacterized protein</fullName>
    </submittedName>
</protein>
<evidence type="ECO:0000313" key="2">
    <source>
        <dbReference type="Proteomes" id="UP000469558"/>
    </source>
</evidence>
<accession>A0A8T9BZS2</accession>
<proteinExistence type="predicted"/>
<sequence>MSDGRLLECGIRDLLDDVRWEIHFDFSSTVFRMAMKAHRLRRDTTTLLTLLSSQTNDAREGYVEQRSIKVRIQNDSLLMRDQRVFMIPRSQQFPLPWDARFDICAHYNLETVQSLYEHGVHIPHADEVEGYENSEGILYCVFCHTEFRVDFKSYGAAGNALFVTRWMDLGDGRHPKDPKYASRLKSRSYTPGSIVNYRRGSICATFEQIRDSSEFKIDSLLTQQNEKDLCTQSPSAWPKDIDLSRSTVNRRFKVEDGRFVLMS</sequence>
<reference evidence="1 2" key="1">
    <citation type="submission" date="2018-05" db="EMBL/GenBank/DDBJ databases">
        <title>Genome sequencing and assembly of the regulated plant pathogen Lachnellula willkommii and related sister species for the development of diagnostic species identification markers.</title>
        <authorList>
            <person name="Giroux E."/>
            <person name="Bilodeau G."/>
        </authorList>
    </citation>
    <scope>NUCLEOTIDE SEQUENCE [LARGE SCALE GENOMIC DNA]</scope>
    <source>
        <strain evidence="1 2">CBS 268.59</strain>
    </source>
</reference>
<dbReference type="AlphaFoldDB" id="A0A8T9BZS2"/>
<name>A0A8T9BZS2_9HELO</name>
<dbReference type="OrthoDB" id="3766406at2759"/>
<keyword evidence="2" id="KW-1185">Reference proteome</keyword>
<evidence type="ECO:0000313" key="1">
    <source>
        <dbReference type="EMBL" id="TVY71491.1"/>
    </source>
</evidence>
<comment type="caution">
    <text evidence="1">The sequence shown here is derived from an EMBL/GenBank/DDBJ whole genome shotgun (WGS) entry which is preliminary data.</text>
</comment>
<dbReference type="EMBL" id="QGMK01001209">
    <property type="protein sequence ID" value="TVY71491.1"/>
    <property type="molecule type" value="Genomic_DNA"/>
</dbReference>
<dbReference type="Proteomes" id="UP000469558">
    <property type="component" value="Unassembled WGS sequence"/>
</dbReference>
<organism evidence="1 2">
    <name type="scientific">Lachnellula suecica</name>
    <dbReference type="NCBI Taxonomy" id="602035"/>
    <lineage>
        <taxon>Eukaryota</taxon>
        <taxon>Fungi</taxon>
        <taxon>Dikarya</taxon>
        <taxon>Ascomycota</taxon>
        <taxon>Pezizomycotina</taxon>
        <taxon>Leotiomycetes</taxon>
        <taxon>Helotiales</taxon>
        <taxon>Lachnaceae</taxon>
        <taxon>Lachnellula</taxon>
    </lineage>
</organism>